<dbReference type="GO" id="GO:0035438">
    <property type="term" value="F:cyclic-di-GMP binding"/>
    <property type="evidence" value="ECO:0007669"/>
    <property type="project" value="InterPro"/>
</dbReference>
<reference evidence="2 3" key="1">
    <citation type="submission" date="2017-05" db="EMBL/GenBank/DDBJ databases">
        <title>Genomic insights into alkan degradation activity of Oleiphilus messinensis.</title>
        <authorList>
            <person name="Kozyavkin S.A."/>
            <person name="Slesarev A.I."/>
            <person name="Golyshin P.N."/>
            <person name="Korzhenkov A."/>
            <person name="Golyshina O.N."/>
            <person name="Toshchakov S.V."/>
        </authorList>
    </citation>
    <scope>NUCLEOTIDE SEQUENCE [LARGE SCALE GENOMIC DNA]</scope>
    <source>
        <strain evidence="2 3">ME102</strain>
    </source>
</reference>
<accession>A0A1Y0IHB9</accession>
<dbReference type="Pfam" id="PF07238">
    <property type="entry name" value="PilZ"/>
    <property type="match status" value="1"/>
</dbReference>
<dbReference type="OrthoDB" id="8906365at2"/>
<name>A0A1Y0IHB9_9GAMM</name>
<dbReference type="InterPro" id="IPR009875">
    <property type="entry name" value="PilZ_domain"/>
</dbReference>
<dbReference type="RefSeq" id="WP_087463658.1">
    <property type="nucleotide sequence ID" value="NZ_CP021425.1"/>
</dbReference>
<proteinExistence type="predicted"/>
<gene>
    <name evidence="2" type="ORF">OLMES_4947</name>
</gene>
<evidence type="ECO:0000313" key="2">
    <source>
        <dbReference type="EMBL" id="ARU58935.1"/>
    </source>
</evidence>
<protein>
    <submittedName>
        <fullName evidence="2">PilZ domain-containing protein</fullName>
    </submittedName>
</protein>
<dbReference type="EMBL" id="CP021425">
    <property type="protein sequence ID" value="ARU58935.1"/>
    <property type="molecule type" value="Genomic_DNA"/>
</dbReference>
<dbReference type="AlphaFoldDB" id="A0A1Y0IHB9"/>
<evidence type="ECO:0000313" key="3">
    <source>
        <dbReference type="Proteomes" id="UP000196027"/>
    </source>
</evidence>
<feature type="domain" description="PilZ" evidence="1">
    <location>
        <begin position="7"/>
        <end position="94"/>
    </location>
</feature>
<sequence>MNAQHDRAYIRHPSSIPIEVEPFCVHQQLCLQLQDMSVGGLSFQSPVNFHRGAMVKIRILGTKPVFRVNGVVQWCKSVNDHYELGVEFLREDDAFRVRMMEQVCHIEHYRNRQLKRGRRLSKNKASLEWIAKHGARFPH</sequence>
<keyword evidence="3" id="KW-1185">Reference proteome</keyword>
<dbReference type="Proteomes" id="UP000196027">
    <property type="component" value="Chromosome"/>
</dbReference>
<organism evidence="2 3">
    <name type="scientific">Oleiphilus messinensis</name>
    <dbReference type="NCBI Taxonomy" id="141451"/>
    <lineage>
        <taxon>Bacteria</taxon>
        <taxon>Pseudomonadati</taxon>
        <taxon>Pseudomonadota</taxon>
        <taxon>Gammaproteobacteria</taxon>
        <taxon>Oceanospirillales</taxon>
        <taxon>Oleiphilaceae</taxon>
        <taxon>Oleiphilus</taxon>
    </lineage>
</organism>
<dbReference type="SUPFAM" id="SSF141371">
    <property type="entry name" value="PilZ domain-like"/>
    <property type="match status" value="1"/>
</dbReference>
<evidence type="ECO:0000259" key="1">
    <source>
        <dbReference type="Pfam" id="PF07238"/>
    </source>
</evidence>
<dbReference type="KEGG" id="ome:OLMES_4947"/>
<dbReference type="Gene3D" id="2.40.10.220">
    <property type="entry name" value="predicted glycosyltransferase like domains"/>
    <property type="match status" value="1"/>
</dbReference>